<dbReference type="Gene3D" id="3.40.605.10">
    <property type="entry name" value="Aldehyde Dehydrogenase, Chain A, domain 1"/>
    <property type="match status" value="1"/>
</dbReference>
<dbReference type="InterPro" id="IPR016162">
    <property type="entry name" value="Ald_DH_N"/>
</dbReference>
<reference evidence="5 6" key="1">
    <citation type="journal article" date="2020" name="Microbiol. Resour. Announc.">
        <title>Complete genome sequence of Pseudomonas otitidis strain MrB4, isolated from Lake Biwa in Japan.</title>
        <authorList>
            <person name="Miyazaki K."/>
            <person name="Hase E."/>
            <person name="Maruya T."/>
        </authorList>
    </citation>
    <scope>NUCLEOTIDE SEQUENCE [LARGE SCALE GENOMIC DNA]</scope>
    <source>
        <strain evidence="5 6">MrB4</strain>
    </source>
</reference>
<dbReference type="Proteomes" id="UP000501237">
    <property type="component" value="Chromosome"/>
</dbReference>
<dbReference type="GeneID" id="57400200"/>
<keyword evidence="2" id="KW-0560">Oxidoreductase</keyword>
<dbReference type="NCBIfam" id="TIGR01722">
    <property type="entry name" value="MMSDH"/>
    <property type="match status" value="1"/>
</dbReference>
<dbReference type="InterPro" id="IPR016163">
    <property type="entry name" value="Ald_DH_C"/>
</dbReference>
<dbReference type="FunFam" id="3.40.309.10:FF:000002">
    <property type="entry name" value="Methylmalonate-semialdehyde dehydrogenase (Acylating)"/>
    <property type="match status" value="1"/>
</dbReference>
<dbReference type="Gene3D" id="3.40.309.10">
    <property type="entry name" value="Aldehyde Dehydrogenase, Chain A, domain 2"/>
    <property type="match status" value="1"/>
</dbReference>
<dbReference type="GO" id="GO:0004491">
    <property type="term" value="F:methylmalonate-semialdehyde dehydrogenase (acylating, NAD) activity"/>
    <property type="evidence" value="ECO:0007669"/>
    <property type="project" value="UniProtKB-EC"/>
</dbReference>
<dbReference type="GO" id="GO:0006210">
    <property type="term" value="P:thymine catabolic process"/>
    <property type="evidence" value="ECO:0007669"/>
    <property type="project" value="TreeGrafter"/>
</dbReference>
<dbReference type="RefSeq" id="WP_172434750.1">
    <property type="nucleotide sequence ID" value="NZ_AP022642.1"/>
</dbReference>
<organism evidence="5 6">
    <name type="scientific">Metapseudomonas otitidis</name>
    <dbReference type="NCBI Taxonomy" id="319939"/>
    <lineage>
        <taxon>Bacteria</taxon>
        <taxon>Pseudomonadati</taxon>
        <taxon>Pseudomonadota</taxon>
        <taxon>Gammaproteobacteria</taxon>
        <taxon>Pseudomonadales</taxon>
        <taxon>Pseudomonadaceae</taxon>
        <taxon>Metapseudomonas</taxon>
    </lineage>
</organism>
<gene>
    <name evidence="5" type="primary">bauC</name>
    <name evidence="5" type="ORF">PtoMrB4_49710</name>
</gene>
<evidence type="ECO:0000256" key="3">
    <source>
        <dbReference type="ARBA" id="ARBA00023027"/>
    </source>
</evidence>
<dbReference type="EC" id="1.2.1.27" evidence="1"/>
<dbReference type="PANTHER" id="PTHR43866">
    <property type="entry name" value="MALONATE-SEMIALDEHYDE DEHYDROGENASE"/>
    <property type="match status" value="1"/>
</dbReference>
<feature type="domain" description="Aldehyde dehydrogenase" evidence="4">
    <location>
        <begin position="15"/>
        <end position="477"/>
    </location>
</feature>
<name>A0A679GYI7_9GAMM</name>
<evidence type="ECO:0000313" key="6">
    <source>
        <dbReference type="Proteomes" id="UP000501237"/>
    </source>
</evidence>
<dbReference type="AlphaFoldDB" id="A0A679GYI7"/>
<dbReference type="KEGG" id="poj:PtoMrB4_49710"/>
<evidence type="ECO:0000256" key="2">
    <source>
        <dbReference type="ARBA" id="ARBA00023002"/>
    </source>
</evidence>
<dbReference type="FunFam" id="3.40.605.10:FF:000003">
    <property type="entry name" value="Methylmalonate-semialdehyde dehydrogenase [acylating]"/>
    <property type="match status" value="1"/>
</dbReference>
<protein>
    <recommendedName>
        <fullName evidence="1">methylmalonate-semialdehyde dehydrogenase (CoA acylating)</fullName>
        <ecNumber evidence="1">1.2.1.27</ecNumber>
    </recommendedName>
</protein>
<evidence type="ECO:0000256" key="1">
    <source>
        <dbReference type="ARBA" id="ARBA00013048"/>
    </source>
</evidence>
<keyword evidence="3" id="KW-0520">NAD</keyword>
<dbReference type="GO" id="GO:0006574">
    <property type="term" value="P:L-valine catabolic process"/>
    <property type="evidence" value="ECO:0007669"/>
    <property type="project" value="TreeGrafter"/>
</dbReference>
<evidence type="ECO:0000259" key="4">
    <source>
        <dbReference type="Pfam" id="PF00171"/>
    </source>
</evidence>
<dbReference type="SUPFAM" id="SSF53720">
    <property type="entry name" value="ALDH-like"/>
    <property type="match status" value="1"/>
</dbReference>
<dbReference type="PANTHER" id="PTHR43866:SF4">
    <property type="entry name" value="MALONATE-SEMIALDEHYDE DEHYDROGENASE"/>
    <property type="match status" value="1"/>
</dbReference>
<dbReference type="CDD" id="cd07085">
    <property type="entry name" value="ALDH_F6_MMSDH"/>
    <property type="match status" value="1"/>
</dbReference>
<proteinExistence type="predicted"/>
<dbReference type="InterPro" id="IPR015590">
    <property type="entry name" value="Aldehyde_DH_dom"/>
</dbReference>
<dbReference type="InterPro" id="IPR010061">
    <property type="entry name" value="MeMal-semiAld_DH"/>
</dbReference>
<dbReference type="InterPro" id="IPR016160">
    <property type="entry name" value="Ald_DH_CS_CYS"/>
</dbReference>
<dbReference type="EMBL" id="AP022642">
    <property type="protein sequence ID" value="BCA30994.1"/>
    <property type="molecule type" value="Genomic_DNA"/>
</dbReference>
<dbReference type="InterPro" id="IPR016161">
    <property type="entry name" value="Ald_DH/histidinol_DH"/>
</dbReference>
<evidence type="ECO:0000313" key="5">
    <source>
        <dbReference type="EMBL" id="BCA30994.1"/>
    </source>
</evidence>
<accession>A0A679GYI7</accession>
<sequence>MSLIPHLINGERVADQGRTADVFNPSTGEAIHKVGLASRETLQKAIDAAKAAFPAWRNTPPAKRAQVLFRFKQLLEQNEAEISRLISQEHGKTLEDAAGELKRGIENVEYACAAPEILKGEYSRNVGPNIDAWSDFQPVGVVAGITPFNFPAMVPLWMYPLAIACGNTFILKPSERDPSSTLFIAELFEQAGLPKGVLNVVNGDKEAVDGLIEAPEVKAISFVGSTPIAEYIYSEGTKRGKRVQALGGAKNHAVLMPDADLDNAVSALMGAAYGSCGERCMAISVAVCVGDQIADALVEKIVPQIKGLKIGAGTTCGLDMGPLVTAAARDKVVGYIDDGVAAGAKLVVDGRGYRVVGHEDGYFVGGTLFDNVTADMRIYQEEIFGPVLCIVRVGSLEEAMQLINDHEYGNGTCIFTRDGEAARLFCDEIEVGMVGVNVPLPVPVSYHSFGGWKRSLFGDLHAYGPDGVRFYTRRKAITQRWPQRASHEAAQFAFPSNG</sequence>
<dbReference type="Pfam" id="PF00171">
    <property type="entry name" value="Aldedh"/>
    <property type="match status" value="1"/>
</dbReference>
<dbReference type="PROSITE" id="PS00070">
    <property type="entry name" value="ALDEHYDE_DEHYDR_CYS"/>
    <property type="match status" value="1"/>
</dbReference>